<dbReference type="WBParaSite" id="Pan_g3693.t1">
    <property type="protein sequence ID" value="Pan_g3693.t1"/>
    <property type="gene ID" value="Pan_g3693"/>
</dbReference>
<accession>A0A7E4VXV0</accession>
<dbReference type="Proteomes" id="UP000492821">
    <property type="component" value="Unassembled WGS sequence"/>
</dbReference>
<proteinExistence type="predicted"/>
<sequence>MSILTNDHSLYACKFSTSRAKLQYLSNNIYEFRLEQPMTARRVHIHYGSYRRARQPIVYPFYVLISVAPSALNTP</sequence>
<name>A0A7E4VXV0_PANRE</name>
<reference evidence="1" key="1">
    <citation type="journal article" date="2013" name="Genetics">
        <title>The draft genome and transcriptome of Panagrellus redivivus are shaped by the harsh demands of a free-living lifestyle.</title>
        <authorList>
            <person name="Srinivasan J."/>
            <person name="Dillman A.R."/>
            <person name="Macchietto M.G."/>
            <person name="Heikkinen L."/>
            <person name="Lakso M."/>
            <person name="Fracchia K.M."/>
            <person name="Antoshechkin I."/>
            <person name="Mortazavi A."/>
            <person name="Wong G."/>
            <person name="Sternberg P.W."/>
        </authorList>
    </citation>
    <scope>NUCLEOTIDE SEQUENCE [LARGE SCALE GENOMIC DNA]</scope>
    <source>
        <strain evidence="1">MT8872</strain>
    </source>
</reference>
<evidence type="ECO:0000313" key="1">
    <source>
        <dbReference type="Proteomes" id="UP000492821"/>
    </source>
</evidence>
<reference evidence="2" key="2">
    <citation type="submission" date="2020-10" db="UniProtKB">
        <authorList>
            <consortium name="WormBaseParasite"/>
        </authorList>
    </citation>
    <scope>IDENTIFICATION</scope>
</reference>
<protein>
    <submittedName>
        <fullName evidence="2">MSP domain-containing protein</fullName>
    </submittedName>
</protein>
<evidence type="ECO:0000313" key="2">
    <source>
        <dbReference type="WBParaSite" id="Pan_g3693.t1"/>
    </source>
</evidence>
<organism evidence="1 2">
    <name type="scientific">Panagrellus redivivus</name>
    <name type="common">Microworm</name>
    <dbReference type="NCBI Taxonomy" id="6233"/>
    <lineage>
        <taxon>Eukaryota</taxon>
        <taxon>Metazoa</taxon>
        <taxon>Ecdysozoa</taxon>
        <taxon>Nematoda</taxon>
        <taxon>Chromadorea</taxon>
        <taxon>Rhabditida</taxon>
        <taxon>Tylenchina</taxon>
        <taxon>Panagrolaimomorpha</taxon>
        <taxon>Panagrolaimoidea</taxon>
        <taxon>Panagrolaimidae</taxon>
        <taxon>Panagrellus</taxon>
    </lineage>
</organism>
<dbReference type="AlphaFoldDB" id="A0A7E4VXV0"/>
<keyword evidence="1" id="KW-1185">Reference proteome</keyword>